<organism evidence="3 4">
    <name type="scientific">Thecamonas trahens ATCC 50062</name>
    <dbReference type="NCBI Taxonomy" id="461836"/>
    <lineage>
        <taxon>Eukaryota</taxon>
        <taxon>Apusozoa</taxon>
        <taxon>Apusomonadida</taxon>
        <taxon>Apusomonadidae</taxon>
        <taxon>Thecamonas</taxon>
    </lineage>
</organism>
<evidence type="ECO:0008006" key="5">
    <source>
        <dbReference type="Google" id="ProtNLM"/>
    </source>
</evidence>
<feature type="transmembrane region" description="Helical" evidence="2">
    <location>
        <begin position="79"/>
        <end position="96"/>
    </location>
</feature>
<name>A0A0L0DI71_THETB</name>
<dbReference type="AlphaFoldDB" id="A0A0L0DI71"/>
<feature type="region of interest" description="Disordered" evidence="1">
    <location>
        <begin position="1"/>
        <end position="21"/>
    </location>
</feature>
<proteinExistence type="predicted"/>
<keyword evidence="4" id="KW-1185">Reference proteome</keyword>
<evidence type="ECO:0000256" key="1">
    <source>
        <dbReference type="SAM" id="MobiDB-lite"/>
    </source>
</evidence>
<accession>A0A0L0DI71</accession>
<dbReference type="InterPro" id="IPR036400">
    <property type="entry name" value="Cyt_B5-like_heme/steroid_sf"/>
</dbReference>
<feature type="region of interest" description="Disordered" evidence="1">
    <location>
        <begin position="37"/>
        <end position="65"/>
    </location>
</feature>
<feature type="non-terminal residue" evidence="3">
    <location>
        <position position="1"/>
    </location>
</feature>
<dbReference type="SUPFAM" id="SSF55856">
    <property type="entry name" value="Cytochrome b5-like heme/steroid binding domain"/>
    <property type="match status" value="1"/>
</dbReference>
<dbReference type="GeneID" id="25566988"/>
<dbReference type="OrthoDB" id="899at2759"/>
<keyword evidence="2" id="KW-1133">Transmembrane helix</keyword>
<protein>
    <recommendedName>
        <fullName evidence="5">Cytochrome b5 heme-binding domain-containing protein</fullName>
    </recommendedName>
</protein>
<dbReference type="Proteomes" id="UP000054408">
    <property type="component" value="Unassembled WGS sequence"/>
</dbReference>
<reference evidence="3 4" key="1">
    <citation type="submission" date="2010-05" db="EMBL/GenBank/DDBJ databases">
        <title>The Genome Sequence of Thecamonas trahens ATCC 50062.</title>
        <authorList>
            <consortium name="The Broad Institute Genome Sequencing Platform"/>
            <person name="Russ C."/>
            <person name="Cuomo C."/>
            <person name="Shea T."/>
            <person name="Young S.K."/>
            <person name="Zeng Q."/>
            <person name="Koehrsen M."/>
            <person name="Haas B."/>
            <person name="Borodovsky M."/>
            <person name="Guigo R."/>
            <person name="Alvarado L."/>
            <person name="Berlin A."/>
            <person name="Bochicchio J."/>
            <person name="Borenstein D."/>
            <person name="Chapman S."/>
            <person name="Chen Z."/>
            <person name="Freedman E."/>
            <person name="Gellesch M."/>
            <person name="Goldberg J."/>
            <person name="Griggs A."/>
            <person name="Gujja S."/>
            <person name="Heilman E."/>
            <person name="Heiman D."/>
            <person name="Hepburn T."/>
            <person name="Howarth C."/>
            <person name="Jen D."/>
            <person name="Larson L."/>
            <person name="Mehta T."/>
            <person name="Park D."/>
            <person name="Pearson M."/>
            <person name="Roberts A."/>
            <person name="Saif S."/>
            <person name="Shenoy N."/>
            <person name="Sisk P."/>
            <person name="Stolte C."/>
            <person name="Sykes S."/>
            <person name="Thomson T."/>
            <person name="Walk T."/>
            <person name="White J."/>
            <person name="Yandava C."/>
            <person name="Burger G."/>
            <person name="Gray M.W."/>
            <person name="Holland P.W.H."/>
            <person name="King N."/>
            <person name="Lang F.B.F."/>
            <person name="Roger A.J."/>
            <person name="Ruiz-Trillo I."/>
            <person name="Lander E."/>
            <person name="Nusbaum C."/>
        </authorList>
    </citation>
    <scope>NUCLEOTIDE SEQUENCE [LARGE SCALE GENOMIC DNA]</scope>
    <source>
        <strain evidence="3 4">ATCC 50062</strain>
    </source>
</reference>
<dbReference type="RefSeq" id="XP_013755590.1">
    <property type="nucleotide sequence ID" value="XM_013900136.1"/>
</dbReference>
<keyword evidence="2" id="KW-0472">Membrane</keyword>
<evidence type="ECO:0000256" key="2">
    <source>
        <dbReference type="SAM" id="Phobius"/>
    </source>
</evidence>
<dbReference type="EMBL" id="GL349471">
    <property type="protein sequence ID" value="KNC52007.1"/>
    <property type="molecule type" value="Genomic_DNA"/>
</dbReference>
<dbReference type="Gene3D" id="3.10.120.10">
    <property type="entry name" value="Cytochrome b5-like heme/steroid binding domain"/>
    <property type="match status" value="1"/>
</dbReference>
<keyword evidence="2" id="KW-0812">Transmembrane</keyword>
<feature type="compositionally biased region" description="Polar residues" evidence="1">
    <location>
        <begin position="45"/>
        <end position="65"/>
    </location>
</feature>
<evidence type="ECO:0000313" key="3">
    <source>
        <dbReference type="EMBL" id="KNC52007.1"/>
    </source>
</evidence>
<sequence length="256" mass="27656">MAEGSMMSNVPPGKSRWHSSKSRVVWSNPLLEQEPAVGGLRRRVTNPNSVPSASGGPTATSSPLQHETSDVVYDMPMKLIFAQVAVVGLILVYLAYRLFFAKSVPMAAVIQEALVDVSLDELAAADGGDGRKAYVAIGLHVYDVTDDPRFGIGVEGFDPLAAHAARTAGKKPDVLDPLELAACWPHLPGRVIDRVLALDSCSDQALADSANVDGLTARQRAAVRHHELRLRYDRRYVGHLAHPDSVEHHDHSYGAD</sequence>
<gene>
    <name evidence="3" type="ORF">AMSG_08260</name>
</gene>
<evidence type="ECO:0000313" key="4">
    <source>
        <dbReference type="Proteomes" id="UP000054408"/>
    </source>
</evidence>